<accession>A0ABD0R4R9</accession>
<evidence type="ECO:0000256" key="1">
    <source>
        <dbReference type="SAM" id="MobiDB-lite"/>
    </source>
</evidence>
<feature type="region of interest" description="Disordered" evidence="1">
    <location>
        <begin position="1"/>
        <end position="61"/>
    </location>
</feature>
<dbReference type="AlphaFoldDB" id="A0ABD0R4R9"/>
<keyword evidence="3" id="KW-1185">Reference proteome</keyword>
<protein>
    <submittedName>
        <fullName evidence="2">Uncharacterized protein</fullName>
    </submittedName>
</protein>
<gene>
    <name evidence="2" type="ORF">M9458_011818</name>
</gene>
<evidence type="ECO:0000313" key="3">
    <source>
        <dbReference type="Proteomes" id="UP001529510"/>
    </source>
</evidence>
<dbReference type="EMBL" id="JAMKFB020000005">
    <property type="protein sequence ID" value="KAL0193522.1"/>
    <property type="molecule type" value="Genomic_DNA"/>
</dbReference>
<feature type="compositionally biased region" description="Basic and acidic residues" evidence="1">
    <location>
        <begin position="36"/>
        <end position="52"/>
    </location>
</feature>
<name>A0ABD0R4R9_CIRMR</name>
<organism evidence="2 3">
    <name type="scientific">Cirrhinus mrigala</name>
    <name type="common">Mrigala</name>
    <dbReference type="NCBI Taxonomy" id="683832"/>
    <lineage>
        <taxon>Eukaryota</taxon>
        <taxon>Metazoa</taxon>
        <taxon>Chordata</taxon>
        <taxon>Craniata</taxon>
        <taxon>Vertebrata</taxon>
        <taxon>Euteleostomi</taxon>
        <taxon>Actinopterygii</taxon>
        <taxon>Neopterygii</taxon>
        <taxon>Teleostei</taxon>
        <taxon>Ostariophysi</taxon>
        <taxon>Cypriniformes</taxon>
        <taxon>Cyprinidae</taxon>
        <taxon>Labeoninae</taxon>
        <taxon>Labeonini</taxon>
        <taxon>Cirrhinus</taxon>
    </lineage>
</organism>
<feature type="non-terminal residue" evidence="2">
    <location>
        <position position="61"/>
    </location>
</feature>
<dbReference type="Proteomes" id="UP001529510">
    <property type="component" value="Unassembled WGS sequence"/>
</dbReference>
<feature type="compositionally biased region" description="Acidic residues" evidence="1">
    <location>
        <begin position="13"/>
        <end position="35"/>
    </location>
</feature>
<proteinExistence type="predicted"/>
<reference evidence="2 3" key="1">
    <citation type="submission" date="2024-05" db="EMBL/GenBank/DDBJ databases">
        <title>Genome sequencing and assembly of Indian major carp, Cirrhinus mrigala (Hamilton, 1822).</title>
        <authorList>
            <person name="Mohindra V."/>
            <person name="Chowdhury L.M."/>
            <person name="Lal K."/>
            <person name="Jena J.K."/>
        </authorList>
    </citation>
    <scope>NUCLEOTIDE SEQUENCE [LARGE SCALE GENOMIC DNA]</scope>
    <source>
        <strain evidence="2">CM1030</strain>
        <tissue evidence="2">Blood</tissue>
    </source>
</reference>
<comment type="caution">
    <text evidence="2">The sequence shown here is derived from an EMBL/GenBank/DDBJ whole genome shotgun (WGS) entry which is preliminary data.</text>
</comment>
<feature type="non-terminal residue" evidence="2">
    <location>
        <position position="1"/>
    </location>
</feature>
<evidence type="ECO:0000313" key="2">
    <source>
        <dbReference type="EMBL" id="KAL0193522.1"/>
    </source>
</evidence>
<sequence length="61" mass="6858">KMKQGEHAFDVNADIEPDEDVAPDFGDNFDADADVDEGRQEDCEEFKEHTEACTKSPQKGR</sequence>